<name>A0ABX0QIQ1_9BACT</name>
<dbReference type="Proteomes" id="UP000606008">
    <property type="component" value="Unassembled WGS sequence"/>
</dbReference>
<evidence type="ECO:0008006" key="3">
    <source>
        <dbReference type="Google" id="ProtNLM"/>
    </source>
</evidence>
<dbReference type="InterPro" id="IPR025975">
    <property type="entry name" value="Polysacc_lyase"/>
</dbReference>
<dbReference type="EMBL" id="WAEL01000007">
    <property type="protein sequence ID" value="NID12290.1"/>
    <property type="molecule type" value="Genomic_DNA"/>
</dbReference>
<comment type="caution">
    <text evidence="1">The sequence shown here is derived from an EMBL/GenBank/DDBJ whole genome shotgun (WGS) entry which is preliminary data.</text>
</comment>
<evidence type="ECO:0000313" key="2">
    <source>
        <dbReference type="Proteomes" id="UP000606008"/>
    </source>
</evidence>
<dbReference type="Pfam" id="PF14099">
    <property type="entry name" value="Polysacc_lyase"/>
    <property type="match status" value="1"/>
</dbReference>
<evidence type="ECO:0000313" key="1">
    <source>
        <dbReference type="EMBL" id="NID12290.1"/>
    </source>
</evidence>
<gene>
    <name evidence="1" type="ORF">F7231_19105</name>
</gene>
<keyword evidence="2" id="KW-1185">Reference proteome</keyword>
<dbReference type="RefSeq" id="WP_166693131.1">
    <property type="nucleotide sequence ID" value="NZ_WAEL01000007.1"/>
</dbReference>
<protein>
    <recommendedName>
        <fullName evidence="3">Polysaccharide lyase</fullName>
    </recommendedName>
</protein>
<organism evidence="1 2">
    <name type="scientific">Fibrivirga algicola</name>
    <dbReference type="NCBI Taxonomy" id="2950420"/>
    <lineage>
        <taxon>Bacteria</taxon>
        <taxon>Pseudomonadati</taxon>
        <taxon>Bacteroidota</taxon>
        <taxon>Cytophagia</taxon>
        <taxon>Cytophagales</taxon>
        <taxon>Spirosomataceae</taxon>
        <taxon>Fibrivirga</taxon>
    </lineage>
</organism>
<sequence>MRSTTRVLPVIAPFVLLATLAAGQQRLPIMTKLDFETTLLSAGWGAETCCAHSVQRSDSIRRAGTYSGRFELQKTDPIIANGSRSEVRYKPDSSLRVERWYGFSVFLPTDYKPDPDPEIIAQWHEVPDVQLGETWRSPPIALFSENGLWRLHVIWAKEPVNTNQTRSGDKFIELGAVEPGVWTDWVFHIRFSWLDDGLIEVYQQGRLLASFPGPNAYNDKSGTYFKAGLYKWGWMPKNDRGGSTTTKRVVYFDEIRIGNERATYRDVAPTEK</sequence>
<reference evidence="1" key="1">
    <citation type="submission" date="2024-05" db="EMBL/GenBank/DDBJ databases">
        <authorList>
            <person name="Jung D.-H."/>
        </authorList>
    </citation>
    <scope>NUCLEOTIDE SEQUENCE</scope>
    <source>
        <strain evidence="1">JA-25</strain>
    </source>
</reference>
<dbReference type="Gene3D" id="2.60.120.200">
    <property type="match status" value="1"/>
</dbReference>
<accession>A0ABX0QIQ1</accession>
<proteinExistence type="predicted"/>